<comment type="caution">
    <text evidence="6">The sequence shown here is derived from an EMBL/GenBank/DDBJ whole genome shotgun (WGS) entry which is preliminary data.</text>
</comment>
<feature type="domain" description="T-Q ester bond containing" evidence="5">
    <location>
        <begin position="770"/>
        <end position="885"/>
    </location>
</feature>
<reference evidence="6 7" key="1">
    <citation type="submission" date="2020-02" db="EMBL/GenBank/DDBJ databases">
        <authorList>
            <person name="Brisse S."/>
        </authorList>
    </citation>
    <scope>NUCLEOTIDE SEQUENCE [LARGE SCALE GENOMIC DNA]</scope>
    <source>
        <strain evidence="6">CIP107547</strain>
    </source>
</reference>
<dbReference type="Gene3D" id="1.10.150.480">
    <property type="match status" value="1"/>
</dbReference>
<dbReference type="Pfam" id="PF08341">
    <property type="entry name" value="TED"/>
    <property type="match status" value="1"/>
</dbReference>
<feature type="transmembrane region" description="Helical" evidence="2">
    <location>
        <begin position="21"/>
        <end position="39"/>
    </location>
</feature>
<evidence type="ECO:0000259" key="5">
    <source>
        <dbReference type="Pfam" id="PF18202"/>
    </source>
</evidence>
<proteinExistence type="predicted"/>
<dbReference type="InterPro" id="IPR041100">
    <property type="entry name" value="TQ"/>
</dbReference>
<dbReference type="EMBL" id="CADDAV010000033">
    <property type="protein sequence ID" value="CAB0623114.1"/>
    <property type="molecule type" value="Genomic_DNA"/>
</dbReference>
<feature type="transmembrane region" description="Helical" evidence="2">
    <location>
        <begin position="968"/>
        <end position="988"/>
    </location>
</feature>
<feature type="domain" description="Thioester" evidence="3">
    <location>
        <begin position="192"/>
        <end position="328"/>
    </location>
</feature>
<dbReference type="Gene3D" id="2.60.40.3930">
    <property type="match status" value="2"/>
</dbReference>
<dbReference type="Proteomes" id="UP000480222">
    <property type="component" value="Unassembled WGS sequence"/>
</dbReference>
<dbReference type="NCBIfam" id="NF012162">
    <property type="entry name" value="surf_Nterm_1"/>
    <property type="match status" value="1"/>
</dbReference>
<dbReference type="AlphaFoldDB" id="A0A811G4D8"/>
<feature type="domain" description="SpaA-like prealbumin fold" evidence="4">
    <location>
        <begin position="382"/>
        <end position="471"/>
    </location>
</feature>
<dbReference type="Gene3D" id="2.60.40.10">
    <property type="entry name" value="Immunoglobulins"/>
    <property type="match status" value="3"/>
</dbReference>
<dbReference type="Gene3D" id="2.30.30.670">
    <property type="entry name" value="Thioester domain"/>
    <property type="match status" value="1"/>
</dbReference>
<evidence type="ECO:0000313" key="7">
    <source>
        <dbReference type="Proteomes" id="UP000480222"/>
    </source>
</evidence>
<gene>
    <name evidence="6" type="ORF">CIP107547_02394</name>
</gene>
<feature type="region of interest" description="Disordered" evidence="1">
    <location>
        <begin position="917"/>
        <end position="959"/>
    </location>
</feature>
<feature type="compositionally biased region" description="Polar residues" evidence="1">
    <location>
        <begin position="919"/>
        <end position="944"/>
    </location>
</feature>
<sequence>MKIHLPLDLRLSSGDIFRSSIIFVVIIASLVFASVRAVAVDNGGGLSEKKIRISKFAEDNNGKELLDAELAVYKGDHAEGVPAAEAIATWTTGPAKDLSFGEGTYTLVEKSAPEGYGKASNIVFKVENDKVFLKNGENWSEVKKFVPEDPKGLKAYSDFTDDNQSWSGTPFGKFYYIDRDDKNESANADEIIYCFNIHRKAPLESSNYGASYDAWGPVPTFKAQYNAETLFKYAENPRIKDPKKFGDAIQRVIYAGHPRNHKKFEQGLTPTAFRTITQMAIYNFTDSFGLEELAKVDPNSNEAHGFAGILRPENAKIKKAYEDLVAYAAGNEPVPADMRTPLYVTSDNKFQNFVGTWIYPESVLPVIEMIDRKAPSKPSSHEVLISKVDLGGKDVVGAKLRILKGDAEPSKEPKVATDLQNNTPAEWETVANEPHTVNLAAGKYKLEETFAPAPLKVITTFEFEVDDHGAVTLGEVKTAGWRDGEAVSEARVQDNNVIAVVDGIDESKVAQNVKISKVDLGGVEVDGAKLQVLKVGSDSVVQDVKTQRPAEWTTSKNEKVHEVSLLPGSYRLKESFAPQDLRPITTFEFSVDAQGVVTVKDVTVAGRNAAGHEVKEAVVNDQGVVVVTDGAQKPEKPTVTLNTNAYDANGPRWDNTLDSTGGTIADVISYKGLVPGKQYRVKGELMDKTTKKPLGVVKIDTFKPEAANGEHIMTFDVDASLAGKSVVVFETIYEDNDGEIKEDTPYVVRHADFDSASQTIVVDSAYTPKSISTQAYNKDDVNKGKTIPADGGTVVDVVTYKGLKTGNTYTISGELMDKETQNGTGITSQKTFIAEDTDGEVELEYIVGPGFAGKDLVVFETLRDDGGFEVDTHKDIESASQTVSVASLKESSGWEIWAAGAVIGAGIIGLISGNGSSAPDTGSSNVHPSPKPSTQPSVAPTSVHPNAEKSQEKSGKGPNMLAKTGASILGLLIAAILFTLAGFGLVSWRRKN</sequence>
<feature type="domain" description="SpaA-like prealbumin fold" evidence="4">
    <location>
        <begin position="512"/>
        <end position="600"/>
    </location>
</feature>
<feature type="domain" description="SpaA-like prealbumin fold" evidence="4">
    <location>
        <begin position="50"/>
        <end position="130"/>
    </location>
</feature>
<evidence type="ECO:0000313" key="6">
    <source>
        <dbReference type="EMBL" id="CAB0623114.1"/>
    </source>
</evidence>
<dbReference type="GO" id="GO:0005975">
    <property type="term" value="P:carbohydrate metabolic process"/>
    <property type="evidence" value="ECO:0007669"/>
    <property type="project" value="UniProtKB-ARBA"/>
</dbReference>
<name>A0A811G4D8_CORDP</name>
<evidence type="ECO:0000256" key="1">
    <source>
        <dbReference type="SAM" id="MobiDB-lite"/>
    </source>
</evidence>
<dbReference type="NCBIfam" id="NF033903">
    <property type="entry name" value="VaFE_rpt"/>
    <property type="match status" value="2"/>
</dbReference>
<dbReference type="Pfam" id="PF18202">
    <property type="entry name" value="TQ"/>
    <property type="match status" value="2"/>
</dbReference>
<dbReference type="InterPro" id="IPR013552">
    <property type="entry name" value="Thioester_dom"/>
</dbReference>
<protein>
    <submittedName>
        <fullName evidence="6">Thioester-forming surface-anchored protein</fullName>
    </submittedName>
</protein>
<keyword evidence="2" id="KW-0472">Membrane</keyword>
<dbReference type="InterPro" id="IPR013783">
    <property type="entry name" value="Ig-like_fold"/>
</dbReference>
<organism evidence="6 7">
    <name type="scientific">Corynebacterium diphtheriae</name>
    <dbReference type="NCBI Taxonomy" id="1717"/>
    <lineage>
        <taxon>Bacteria</taxon>
        <taxon>Bacillati</taxon>
        <taxon>Actinomycetota</taxon>
        <taxon>Actinomycetes</taxon>
        <taxon>Mycobacteriales</taxon>
        <taxon>Corynebacteriaceae</taxon>
        <taxon>Corynebacterium</taxon>
    </lineage>
</organism>
<accession>A0A811G4D8</accession>
<feature type="compositionally biased region" description="Basic and acidic residues" evidence="1">
    <location>
        <begin position="946"/>
        <end position="955"/>
    </location>
</feature>
<evidence type="ECO:0000259" key="3">
    <source>
        <dbReference type="Pfam" id="PF08341"/>
    </source>
</evidence>
<dbReference type="InterPro" id="IPR041033">
    <property type="entry name" value="SpaA_PFL_dom_1"/>
</dbReference>
<evidence type="ECO:0000256" key="2">
    <source>
        <dbReference type="SAM" id="Phobius"/>
    </source>
</evidence>
<keyword evidence="2" id="KW-0812">Transmembrane</keyword>
<keyword evidence="2" id="KW-1133">Transmembrane helix</keyword>
<feature type="domain" description="T-Q ester bond containing" evidence="5">
    <location>
        <begin position="641"/>
        <end position="762"/>
    </location>
</feature>
<evidence type="ECO:0000259" key="4">
    <source>
        <dbReference type="Pfam" id="PF17802"/>
    </source>
</evidence>
<dbReference type="Pfam" id="PF17802">
    <property type="entry name" value="SpaA"/>
    <property type="match status" value="3"/>
</dbReference>